<sequence>MECSFTFFHFIPFEEKEETIGQIGHHVLITLFSTPPFLSVQPVCLTREKVKQKIPPEIPIERRDFHVKRKKAETKRGNPYLNIQEGEKKQQQQDSFVHRH</sequence>
<accession>A0A6P6YAU2</accession>
<dbReference type="KEGG" id="dpte:113796044"/>
<dbReference type="Proteomes" id="UP000515146">
    <property type="component" value="Unplaced"/>
</dbReference>
<evidence type="ECO:0000313" key="3">
    <source>
        <dbReference type="RefSeq" id="XP_027202091.1"/>
    </source>
</evidence>
<organism evidence="2 3">
    <name type="scientific">Dermatophagoides pteronyssinus</name>
    <name type="common">European house dust mite</name>
    <dbReference type="NCBI Taxonomy" id="6956"/>
    <lineage>
        <taxon>Eukaryota</taxon>
        <taxon>Metazoa</taxon>
        <taxon>Ecdysozoa</taxon>
        <taxon>Arthropoda</taxon>
        <taxon>Chelicerata</taxon>
        <taxon>Arachnida</taxon>
        <taxon>Acari</taxon>
        <taxon>Acariformes</taxon>
        <taxon>Sarcoptiformes</taxon>
        <taxon>Astigmata</taxon>
        <taxon>Psoroptidia</taxon>
        <taxon>Analgoidea</taxon>
        <taxon>Pyroglyphidae</taxon>
        <taxon>Dermatophagoidinae</taxon>
        <taxon>Dermatophagoides</taxon>
    </lineage>
</organism>
<dbReference type="InParanoid" id="A0A6P6YAU2"/>
<feature type="region of interest" description="Disordered" evidence="1">
    <location>
        <begin position="68"/>
        <end position="100"/>
    </location>
</feature>
<evidence type="ECO:0000256" key="1">
    <source>
        <dbReference type="SAM" id="MobiDB-lite"/>
    </source>
</evidence>
<reference evidence="3" key="1">
    <citation type="submission" date="2025-08" db="UniProtKB">
        <authorList>
            <consortium name="RefSeq"/>
        </authorList>
    </citation>
    <scope>IDENTIFICATION</scope>
    <source>
        <strain evidence="3">Airmid</strain>
    </source>
</reference>
<keyword evidence="2" id="KW-1185">Reference proteome</keyword>
<gene>
    <name evidence="3" type="primary">LOC113796044</name>
</gene>
<dbReference type="RefSeq" id="XP_027202091.1">
    <property type="nucleotide sequence ID" value="XM_027346290.1"/>
</dbReference>
<proteinExistence type="predicted"/>
<dbReference type="AlphaFoldDB" id="A0A6P6YAU2"/>
<protein>
    <submittedName>
        <fullName evidence="3">Uncharacterized protein LOC113796044</fullName>
    </submittedName>
</protein>
<name>A0A6P6YAU2_DERPT</name>
<evidence type="ECO:0000313" key="2">
    <source>
        <dbReference type="Proteomes" id="UP000515146"/>
    </source>
</evidence>